<accession>A0A1I7Z469</accession>
<feature type="compositionally biased region" description="Polar residues" evidence="3">
    <location>
        <begin position="170"/>
        <end position="186"/>
    </location>
</feature>
<dbReference type="InterPro" id="IPR047862">
    <property type="entry name" value="TSC22/BUN_CS"/>
</dbReference>
<evidence type="ECO:0000256" key="2">
    <source>
        <dbReference type="SAM" id="Coils"/>
    </source>
</evidence>
<dbReference type="SUPFAM" id="SSF58026">
    <property type="entry name" value="Delta-sleep-inducing peptide immunoreactive peptide"/>
    <property type="match status" value="1"/>
</dbReference>
<feature type="compositionally biased region" description="Polar residues" evidence="3">
    <location>
        <begin position="115"/>
        <end position="142"/>
    </location>
</feature>
<feature type="compositionally biased region" description="Polar residues" evidence="3">
    <location>
        <begin position="228"/>
        <end position="243"/>
    </location>
</feature>
<feature type="region of interest" description="Disordered" evidence="3">
    <location>
        <begin position="341"/>
        <end position="420"/>
    </location>
</feature>
<dbReference type="GO" id="GO:0006357">
    <property type="term" value="P:regulation of transcription by RNA polymerase II"/>
    <property type="evidence" value="ECO:0007669"/>
    <property type="project" value="InterPro"/>
</dbReference>
<proteinExistence type="inferred from homology"/>
<dbReference type="PROSITE" id="PS01289">
    <property type="entry name" value="TSC22"/>
    <property type="match status" value="1"/>
</dbReference>
<name>A0A1I7Z469_9BILA</name>
<feature type="compositionally biased region" description="Polar residues" evidence="3">
    <location>
        <begin position="357"/>
        <end position="367"/>
    </location>
</feature>
<dbReference type="PANTHER" id="PTHR12348:SF26">
    <property type="entry name" value="PROTEIN TSCT-1"/>
    <property type="match status" value="1"/>
</dbReference>
<evidence type="ECO:0000256" key="3">
    <source>
        <dbReference type="SAM" id="MobiDB-lite"/>
    </source>
</evidence>
<sequence length="420" mass="44780">MGVSQAQTNLPPRTKTVGRFSVEAAVQKPKERQFQVVPVPCVFTRGRWKCWDFKLGTEVPGVTPDILEFAEKTPSGERSQPAAVETPSTVRTTSMTNISNTAGVTFTHTITPSDVTASAEQRSERVTTPMTPNPKESSTIVVTSIEPAPVTPVHSTRDASYGSDYVDGTDGSNRGATSPTKHTVLQPNYAFHNADARDSSSADSGRASHNGARNYSPPPNNVSPPPQQCKNANPASLSRQASVNGFAHPSDPNDIPSEESGASSQAAPNMGAIDNKIEQAMDLVKTHLTFAVREEVEVLRSHIVDLEAKVSDLERQNQFLRQFVPADVIANIPMLMTQQRLPSSGAPQLPTAAGVQQVPNRSTTTVAPQAASSSSGGSPKGNEQQTAPSMIPKLNRPSGIPLPNSFFDSSGAQVRRSPEP</sequence>
<reference evidence="5" key="1">
    <citation type="submission" date="2016-11" db="UniProtKB">
        <authorList>
            <consortium name="WormBaseParasite"/>
        </authorList>
    </citation>
    <scope>IDENTIFICATION</scope>
</reference>
<dbReference type="PANTHER" id="PTHR12348">
    <property type="entry name" value="TSC22"/>
    <property type="match status" value="1"/>
</dbReference>
<evidence type="ECO:0000313" key="5">
    <source>
        <dbReference type="WBParaSite" id="L893_g22599.t1"/>
    </source>
</evidence>
<dbReference type="CDD" id="cd21936">
    <property type="entry name" value="ZIP_TSC22D"/>
    <property type="match status" value="1"/>
</dbReference>
<dbReference type="Proteomes" id="UP000095287">
    <property type="component" value="Unplaced"/>
</dbReference>
<feature type="coiled-coil region" evidence="2">
    <location>
        <begin position="296"/>
        <end position="323"/>
    </location>
</feature>
<keyword evidence="2" id="KW-0175">Coiled coil</keyword>
<evidence type="ECO:0000256" key="1">
    <source>
        <dbReference type="ARBA" id="ARBA00007908"/>
    </source>
</evidence>
<comment type="similarity">
    <text evidence="1">Belongs to the TSC-22/Dip/Bun family.</text>
</comment>
<keyword evidence="4" id="KW-1185">Reference proteome</keyword>
<protein>
    <submittedName>
        <fullName evidence="5">TSC22 domain family protein 1-like</fullName>
    </submittedName>
</protein>
<feature type="compositionally biased region" description="Pro residues" evidence="3">
    <location>
        <begin position="216"/>
        <end position="227"/>
    </location>
</feature>
<organism evidence="4 5">
    <name type="scientific">Steinernema glaseri</name>
    <dbReference type="NCBI Taxonomy" id="37863"/>
    <lineage>
        <taxon>Eukaryota</taxon>
        <taxon>Metazoa</taxon>
        <taxon>Ecdysozoa</taxon>
        <taxon>Nematoda</taxon>
        <taxon>Chromadorea</taxon>
        <taxon>Rhabditida</taxon>
        <taxon>Tylenchina</taxon>
        <taxon>Panagrolaimomorpha</taxon>
        <taxon>Strongyloidoidea</taxon>
        <taxon>Steinernematidae</taxon>
        <taxon>Steinernema</taxon>
    </lineage>
</organism>
<feature type="region of interest" description="Disordered" evidence="3">
    <location>
        <begin position="115"/>
        <end position="268"/>
    </location>
</feature>
<dbReference type="AlphaFoldDB" id="A0A1I7Z469"/>
<feature type="region of interest" description="Disordered" evidence="3">
    <location>
        <begin position="72"/>
        <end position="91"/>
    </location>
</feature>
<evidence type="ECO:0000313" key="4">
    <source>
        <dbReference type="Proteomes" id="UP000095287"/>
    </source>
</evidence>
<dbReference type="InterPro" id="IPR000580">
    <property type="entry name" value="TSC22/Bun"/>
</dbReference>
<dbReference type="Gene3D" id="1.20.5.490">
    <property type="entry name" value="Single helix bin"/>
    <property type="match status" value="1"/>
</dbReference>
<dbReference type="WBParaSite" id="L893_g22599.t1">
    <property type="protein sequence ID" value="L893_g22599.t1"/>
    <property type="gene ID" value="L893_g22599"/>
</dbReference>
<dbReference type="Pfam" id="PF01166">
    <property type="entry name" value="TSC22"/>
    <property type="match status" value="1"/>
</dbReference>